<name>A0A3S3P4I7_9ACAR</name>
<organism evidence="6 8">
    <name type="scientific">Dinothrombium tinctorium</name>
    <dbReference type="NCBI Taxonomy" id="1965070"/>
    <lineage>
        <taxon>Eukaryota</taxon>
        <taxon>Metazoa</taxon>
        <taxon>Ecdysozoa</taxon>
        <taxon>Arthropoda</taxon>
        <taxon>Chelicerata</taxon>
        <taxon>Arachnida</taxon>
        <taxon>Acari</taxon>
        <taxon>Acariformes</taxon>
        <taxon>Trombidiformes</taxon>
        <taxon>Prostigmata</taxon>
        <taxon>Anystina</taxon>
        <taxon>Parasitengona</taxon>
        <taxon>Trombidioidea</taxon>
        <taxon>Trombidiidae</taxon>
        <taxon>Dinothrombium</taxon>
    </lineage>
</organism>
<dbReference type="GO" id="GO:0006508">
    <property type="term" value="P:proteolysis"/>
    <property type="evidence" value="ECO:0007669"/>
    <property type="project" value="UniProtKB-KW"/>
</dbReference>
<feature type="domain" description="Ubiquitin-like protease family profile" evidence="5">
    <location>
        <begin position="14"/>
        <end position="186"/>
    </location>
</feature>
<dbReference type="InterPro" id="IPR038765">
    <property type="entry name" value="Papain-like_cys_pep_sf"/>
</dbReference>
<evidence type="ECO:0000313" key="7">
    <source>
        <dbReference type="EMBL" id="RWS15182.1"/>
    </source>
</evidence>
<dbReference type="InterPro" id="IPR044613">
    <property type="entry name" value="Nep1/2-like"/>
</dbReference>
<proteinExistence type="inferred from homology"/>
<accession>A0A3S3P4I7</accession>
<evidence type="ECO:0000313" key="6">
    <source>
        <dbReference type="EMBL" id="RWS14743.1"/>
    </source>
</evidence>
<dbReference type="EMBL" id="NCKU01000525">
    <property type="protein sequence ID" value="RWS15182.1"/>
    <property type="molecule type" value="Genomic_DNA"/>
</dbReference>
<dbReference type="Gene3D" id="3.40.395.10">
    <property type="entry name" value="Adenoviral Proteinase, Chain A"/>
    <property type="match status" value="1"/>
</dbReference>
<evidence type="ECO:0000256" key="3">
    <source>
        <dbReference type="ARBA" id="ARBA00022801"/>
    </source>
</evidence>
<dbReference type="EMBL" id="NCKU01000630">
    <property type="protein sequence ID" value="RWS14743.1"/>
    <property type="molecule type" value="Genomic_DNA"/>
</dbReference>
<comment type="caution">
    <text evidence="6">The sequence shown here is derived from an EMBL/GenBank/DDBJ whole genome shotgun (WGS) entry which is preliminary data.</text>
</comment>
<dbReference type="STRING" id="1965070.A0A3S3P4I7"/>
<dbReference type="GO" id="GO:0019784">
    <property type="term" value="F:deNEDDylase activity"/>
    <property type="evidence" value="ECO:0007669"/>
    <property type="project" value="InterPro"/>
</dbReference>
<reference evidence="6" key="2">
    <citation type="submission" date="2018-11" db="EMBL/GenBank/DDBJ databases">
        <title>Trombidioid mite genomics.</title>
        <authorList>
            <person name="Dong X."/>
        </authorList>
    </citation>
    <scope>NUCLEOTIDE SEQUENCE</scope>
    <source>
        <strain evidence="6">UoL-WK</strain>
    </source>
</reference>
<protein>
    <submittedName>
        <fullName evidence="6">Sentrin-specific protease 8-like protein</fullName>
    </submittedName>
</protein>
<dbReference type="PANTHER" id="PTHR46468">
    <property type="entry name" value="SENTRIN-SPECIFIC PROTEASE 8"/>
    <property type="match status" value="1"/>
</dbReference>
<evidence type="ECO:0000256" key="4">
    <source>
        <dbReference type="ARBA" id="ARBA00022807"/>
    </source>
</evidence>
<dbReference type="PROSITE" id="PS50600">
    <property type="entry name" value="ULP_PROTEASE"/>
    <property type="match status" value="1"/>
</dbReference>
<evidence type="ECO:0000256" key="1">
    <source>
        <dbReference type="ARBA" id="ARBA00005234"/>
    </source>
</evidence>
<evidence type="ECO:0000256" key="2">
    <source>
        <dbReference type="ARBA" id="ARBA00022670"/>
    </source>
</evidence>
<gene>
    <name evidence="7" type="ORF">B4U79_00336</name>
    <name evidence="6" type="ORF">B4U79_08442</name>
</gene>
<keyword evidence="4" id="KW-0788">Thiol protease</keyword>
<dbReference type="AlphaFoldDB" id="A0A3S3P4I7"/>
<reference evidence="6 8" key="1">
    <citation type="journal article" date="2018" name="Gigascience">
        <title>Genomes of trombidid mites reveal novel predicted allergens and laterally-transferred genes associated with secondary metabolism.</title>
        <authorList>
            <person name="Dong X."/>
            <person name="Chaisiri K."/>
            <person name="Xia D."/>
            <person name="Armstrong S.D."/>
            <person name="Fang Y."/>
            <person name="Donnelly M.J."/>
            <person name="Kadowaki T."/>
            <person name="McGarry J.W."/>
            <person name="Darby A.C."/>
            <person name="Makepeace B.L."/>
        </authorList>
    </citation>
    <scope>NUCLEOTIDE SEQUENCE [LARGE SCALE GENOMIC DNA]</scope>
    <source>
        <strain evidence="6">UoL-WK</strain>
    </source>
</reference>
<dbReference type="Pfam" id="PF02902">
    <property type="entry name" value="Peptidase_C48"/>
    <property type="match status" value="1"/>
</dbReference>
<dbReference type="PANTHER" id="PTHR46468:SF1">
    <property type="entry name" value="SENTRIN-SPECIFIC PROTEASE 8"/>
    <property type="match status" value="1"/>
</dbReference>
<dbReference type="Proteomes" id="UP000285301">
    <property type="component" value="Unassembled WGS sequence"/>
</dbReference>
<dbReference type="OrthoDB" id="5065855at2759"/>
<dbReference type="SUPFAM" id="SSF54001">
    <property type="entry name" value="Cysteine proteinases"/>
    <property type="match status" value="1"/>
</dbReference>
<comment type="similarity">
    <text evidence="1">Belongs to the peptidase C48 family.</text>
</comment>
<evidence type="ECO:0000313" key="8">
    <source>
        <dbReference type="Proteomes" id="UP000285301"/>
    </source>
</evidence>
<keyword evidence="2 6" id="KW-0645">Protease</keyword>
<dbReference type="GO" id="GO:0008234">
    <property type="term" value="F:cysteine-type peptidase activity"/>
    <property type="evidence" value="ECO:0007669"/>
    <property type="project" value="UniProtKB-KW"/>
</dbReference>
<keyword evidence="8" id="KW-1185">Reference proteome</keyword>
<dbReference type="GO" id="GO:0000338">
    <property type="term" value="P:protein deneddylation"/>
    <property type="evidence" value="ECO:0007669"/>
    <property type="project" value="TreeGrafter"/>
</dbReference>
<dbReference type="InterPro" id="IPR003653">
    <property type="entry name" value="Peptidase_C48_C"/>
</dbReference>
<evidence type="ECO:0000259" key="5">
    <source>
        <dbReference type="PROSITE" id="PS50600"/>
    </source>
</evidence>
<keyword evidence="3" id="KW-0378">Hydrolase</keyword>
<sequence length="225" mass="25575">MGSEGDIVLSYGDTLLRTSDVSLLNPGHWINDNLIAFWFEYLERELYKDVASAIAFISPQVAHFIKSGASNHYNIEEIRFMLESSKLSEKQLILLPINDCITYDTCGGSHWSLLTYKASNQSFEHYDSYTGSINRTHAEQLVTVLSPFLTPGREIDLDLDLSEMECTQQMNGYDCGIHVICNADAVCRKLFRGDESAIYEIASESVIKEARRKILRIIYDLQKNQ</sequence>